<dbReference type="Pfam" id="PF18299">
    <property type="entry name" value="R2K_2"/>
    <property type="match status" value="1"/>
</dbReference>
<evidence type="ECO:0000313" key="3">
    <source>
        <dbReference type="Proteomes" id="UP000683310"/>
    </source>
</evidence>
<sequence length="276" mass="30341">MFTTALLQYSGKGPMRHEETLLEAGLQRRGIPVQYYTIKRIHRRQLPLGPNVFIAGDMDAMHGAMHQLGIPVPEPDDYPAGLADYLRRKVWTSTLGEVERAFDIGSIPATFVKPADRRKSFTGAVCYSERDIAAFGNISRRQRVWCSEVVRWLAEYRVYVIDHRVVAVDHYDGDPAIPLDLNVVEAAMTAYRCSGTAPSAYGIDFGVLANGETALVEANDGYALGAYAITADVYTELIMRRWSELLASASPVGDQLDGAFHLESVGEVGEGDVGGR</sequence>
<dbReference type="EMBL" id="CP074371">
    <property type="protein sequence ID" value="QVI23513.1"/>
    <property type="molecule type" value="Genomic_DNA"/>
</dbReference>
<proteinExistence type="predicted"/>
<keyword evidence="3" id="KW-1185">Reference proteome</keyword>
<name>A0ABX8CWG8_9NOCA</name>
<protein>
    <submittedName>
        <fullName evidence="2">ATP-grasp domain-containing protein</fullName>
    </submittedName>
</protein>
<evidence type="ECO:0000313" key="2">
    <source>
        <dbReference type="EMBL" id="QVI23513.1"/>
    </source>
</evidence>
<dbReference type="SUPFAM" id="SSF56059">
    <property type="entry name" value="Glutathione synthetase ATP-binding domain-like"/>
    <property type="match status" value="1"/>
</dbReference>
<dbReference type="Proteomes" id="UP000683310">
    <property type="component" value="Chromosome"/>
</dbReference>
<reference evidence="2 3" key="1">
    <citation type="submission" date="2021-04" db="EMBL/GenBank/DDBJ databases">
        <title>Nocardia tengchongensis.</title>
        <authorList>
            <person name="Zhuang k."/>
            <person name="Ran Y."/>
            <person name="Li W."/>
        </authorList>
    </citation>
    <scope>NUCLEOTIDE SEQUENCE [LARGE SCALE GENOMIC DNA]</scope>
    <source>
        <strain evidence="2 3">CFH S0057</strain>
    </source>
</reference>
<evidence type="ECO:0000259" key="1">
    <source>
        <dbReference type="Pfam" id="PF18299"/>
    </source>
</evidence>
<feature type="domain" description="ATP-grasp" evidence="1">
    <location>
        <begin position="85"/>
        <end position="236"/>
    </location>
</feature>
<accession>A0ABX8CWG8</accession>
<dbReference type="InterPro" id="IPR041261">
    <property type="entry name" value="R2K_2"/>
</dbReference>
<organism evidence="2 3">
    <name type="scientific">Nocardia tengchongensis</name>
    <dbReference type="NCBI Taxonomy" id="2055889"/>
    <lineage>
        <taxon>Bacteria</taxon>
        <taxon>Bacillati</taxon>
        <taxon>Actinomycetota</taxon>
        <taxon>Actinomycetes</taxon>
        <taxon>Mycobacteriales</taxon>
        <taxon>Nocardiaceae</taxon>
        <taxon>Nocardia</taxon>
    </lineage>
</organism>
<gene>
    <name evidence="2" type="ORF">KHQ06_11915</name>
</gene>